<dbReference type="AlphaFoldDB" id="A0A0Q2LTS8"/>
<evidence type="ECO:0000259" key="2">
    <source>
        <dbReference type="Pfam" id="PF04909"/>
    </source>
</evidence>
<dbReference type="RefSeq" id="WP_055577909.1">
    <property type="nucleotide sequence ID" value="NZ_LKTM01000112.1"/>
</dbReference>
<evidence type="ECO:0000313" key="4">
    <source>
        <dbReference type="Proteomes" id="UP000051677"/>
    </source>
</evidence>
<protein>
    <submittedName>
        <fullName evidence="3">Amidohydrolase</fullName>
    </submittedName>
</protein>
<accession>A0A0Q2LTS8</accession>
<comment type="caution">
    <text evidence="3">The sequence shown here is derived from an EMBL/GenBank/DDBJ whole genome shotgun (WGS) entry which is preliminary data.</text>
</comment>
<dbReference type="GO" id="GO:0016787">
    <property type="term" value="F:hydrolase activity"/>
    <property type="evidence" value="ECO:0007669"/>
    <property type="project" value="UniProtKB-KW"/>
</dbReference>
<dbReference type="GO" id="GO:0019748">
    <property type="term" value="P:secondary metabolic process"/>
    <property type="evidence" value="ECO:0007669"/>
    <property type="project" value="TreeGrafter"/>
</dbReference>
<keyword evidence="3" id="KW-0378">Hydrolase</keyword>
<reference evidence="3 4" key="1">
    <citation type="submission" date="2015-10" db="EMBL/GenBank/DDBJ databases">
        <title>Mycobacterium gordonae draft genome assembly.</title>
        <authorList>
            <person name="Ustinova V."/>
            <person name="Smirnova T."/>
            <person name="Blagodatskikh K."/>
            <person name="Varlamov D."/>
            <person name="Larionova E."/>
            <person name="Chernousova L."/>
        </authorList>
    </citation>
    <scope>NUCLEOTIDE SEQUENCE [LARGE SCALE GENOMIC DNA]</scope>
    <source>
        <strain evidence="3 4">CTRI 14-8773</strain>
    </source>
</reference>
<dbReference type="GO" id="GO:0005737">
    <property type="term" value="C:cytoplasm"/>
    <property type="evidence" value="ECO:0007669"/>
    <property type="project" value="TreeGrafter"/>
</dbReference>
<organism evidence="3 4">
    <name type="scientific">Mycobacterium gordonae</name>
    <dbReference type="NCBI Taxonomy" id="1778"/>
    <lineage>
        <taxon>Bacteria</taxon>
        <taxon>Bacillati</taxon>
        <taxon>Actinomycetota</taxon>
        <taxon>Actinomycetes</taxon>
        <taxon>Mycobacteriales</taxon>
        <taxon>Mycobacteriaceae</taxon>
        <taxon>Mycobacterium</taxon>
    </lineage>
</organism>
<dbReference type="STRING" id="1778.A9W97_22955"/>
<sequence length="424" mass="47629">MRLDKFRIDVDNHYYEPIDSFTRYLPKEFKRRGVQMLRDGKRTWAVIGERINQFIPNPTFDPIIEPGCLDLLFRGEIPDGVEPASLMKVDRLENHPEYQNRDARVRVMDTQNLETVFMLPTFACGVEEALKDDIDATMASVHAFNQWLDEDWGFDRPDHRIISAPIISLADPQQAVDEVEFVLGRGARMVLVRPAPVPGRVKPRSLGDPSHDPVWARLAEAGVPVGFHLSDSGYLAINALWGGKATFEGFGKKDPLDQVLLDDRAIHDTMASMIVHQVFTRHPTLKVASIENGSYFVYRLIKRLKKAANTAPHHFKADPVEQLRNNVWIAPYYEDDVKLLAETIGVQKILFGSDWPHGEGLADPMSFTADIPQFPEFSAEDTRKVMRDNALDLLGANSLGVTVNSATRHAAAASPDSHSRRASV</sequence>
<gene>
    <name evidence="3" type="ORF">AO501_13915</name>
</gene>
<evidence type="ECO:0000256" key="1">
    <source>
        <dbReference type="ARBA" id="ARBA00023239"/>
    </source>
</evidence>
<dbReference type="EMBL" id="LKTM01000112">
    <property type="protein sequence ID" value="KQH79361.1"/>
    <property type="molecule type" value="Genomic_DNA"/>
</dbReference>
<name>A0A0Q2LTS8_MYCGO</name>
<dbReference type="InterPro" id="IPR006680">
    <property type="entry name" value="Amidohydro-rel"/>
</dbReference>
<feature type="domain" description="Amidohydrolase-related" evidence="2">
    <location>
        <begin position="94"/>
        <end position="395"/>
    </location>
</feature>
<dbReference type="Gene3D" id="3.20.20.140">
    <property type="entry name" value="Metal-dependent hydrolases"/>
    <property type="match status" value="1"/>
</dbReference>
<evidence type="ECO:0000313" key="3">
    <source>
        <dbReference type="EMBL" id="KQH79361.1"/>
    </source>
</evidence>
<dbReference type="PANTHER" id="PTHR21240:SF28">
    <property type="entry name" value="ISO-OROTATE DECARBOXYLASE (EUROFUNG)"/>
    <property type="match status" value="1"/>
</dbReference>
<dbReference type="InterPro" id="IPR032465">
    <property type="entry name" value="ACMSD"/>
</dbReference>
<dbReference type="Pfam" id="PF04909">
    <property type="entry name" value="Amidohydro_2"/>
    <property type="match status" value="1"/>
</dbReference>
<dbReference type="GO" id="GO:0016831">
    <property type="term" value="F:carboxy-lyase activity"/>
    <property type="evidence" value="ECO:0007669"/>
    <property type="project" value="InterPro"/>
</dbReference>
<proteinExistence type="predicted"/>
<dbReference type="InterPro" id="IPR032466">
    <property type="entry name" value="Metal_Hydrolase"/>
</dbReference>
<dbReference type="PANTHER" id="PTHR21240">
    <property type="entry name" value="2-AMINO-3-CARBOXYLMUCONATE-6-SEMIALDEHYDE DECARBOXYLASE"/>
    <property type="match status" value="1"/>
</dbReference>
<dbReference type="OrthoDB" id="8673349at2"/>
<dbReference type="Proteomes" id="UP000051677">
    <property type="component" value="Unassembled WGS sequence"/>
</dbReference>
<dbReference type="SUPFAM" id="SSF51556">
    <property type="entry name" value="Metallo-dependent hydrolases"/>
    <property type="match status" value="1"/>
</dbReference>
<keyword evidence="1" id="KW-0456">Lyase</keyword>